<keyword evidence="6" id="KW-0732">Signal</keyword>
<keyword evidence="3 5" id="KW-0326">Glycosidase</keyword>
<name>A0AAV3NT01_LITER</name>
<dbReference type="GO" id="GO:0005975">
    <property type="term" value="P:carbohydrate metabolic process"/>
    <property type="evidence" value="ECO:0007669"/>
    <property type="project" value="InterPro"/>
</dbReference>
<dbReference type="EMBL" id="BAABME010000344">
    <property type="protein sequence ID" value="GAA0141962.1"/>
    <property type="molecule type" value="Genomic_DNA"/>
</dbReference>
<comment type="caution">
    <text evidence="7">The sequence shown here is derived from an EMBL/GenBank/DDBJ whole genome shotgun (WGS) entry which is preliminary data.</text>
</comment>
<keyword evidence="8" id="KW-1185">Reference proteome</keyword>
<dbReference type="SUPFAM" id="SSF51445">
    <property type="entry name" value="(Trans)glycosidases"/>
    <property type="match status" value="1"/>
</dbReference>
<reference evidence="7 8" key="1">
    <citation type="submission" date="2024-01" db="EMBL/GenBank/DDBJ databases">
        <title>The complete chloroplast genome sequence of Lithospermum erythrorhizon: insights into the phylogenetic relationship among Boraginaceae species and the maternal lineages of purple gromwells.</title>
        <authorList>
            <person name="Okada T."/>
            <person name="Watanabe K."/>
        </authorList>
    </citation>
    <scope>NUCLEOTIDE SEQUENCE [LARGE SCALE GENOMIC DNA]</scope>
</reference>
<dbReference type="InterPro" id="IPR000490">
    <property type="entry name" value="Glyco_hydro_17"/>
</dbReference>
<proteinExistence type="inferred from homology"/>
<evidence type="ECO:0000313" key="8">
    <source>
        <dbReference type="Proteomes" id="UP001454036"/>
    </source>
</evidence>
<evidence type="ECO:0000256" key="2">
    <source>
        <dbReference type="ARBA" id="ARBA00022801"/>
    </source>
</evidence>
<dbReference type="InterPro" id="IPR044965">
    <property type="entry name" value="Glyco_hydro_17_plant"/>
</dbReference>
<dbReference type="Gene3D" id="3.20.20.80">
    <property type="entry name" value="Glycosidases"/>
    <property type="match status" value="1"/>
</dbReference>
<dbReference type="AlphaFoldDB" id="A0AAV3NT01"/>
<dbReference type="PANTHER" id="PTHR32227">
    <property type="entry name" value="GLUCAN ENDO-1,3-BETA-GLUCOSIDASE BG1-RELATED-RELATED"/>
    <property type="match status" value="1"/>
</dbReference>
<evidence type="ECO:0000256" key="1">
    <source>
        <dbReference type="ARBA" id="ARBA00008773"/>
    </source>
</evidence>
<evidence type="ECO:0000256" key="3">
    <source>
        <dbReference type="ARBA" id="ARBA00023295"/>
    </source>
</evidence>
<evidence type="ECO:0000256" key="4">
    <source>
        <dbReference type="RuleBase" id="RU004335"/>
    </source>
</evidence>
<dbReference type="Proteomes" id="UP001454036">
    <property type="component" value="Unassembled WGS sequence"/>
</dbReference>
<comment type="similarity">
    <text evidence="1 4">Belongs to the glycosyl hydrolase 17 family.</text>
</comment>
<feature type="signal peptide" evidence="6">
    <location>
        <begin position="1"/>
        <end position="28"/>
    </location>
</feature>
<dbReference type="GO" id="GO:0004553">
    <property type="term" value="F:hydrolase activity, hydrolyzing O-glycosyl compounds"/>
    <property type="evidence" value="ECO:0007669"/>
    <property type="project" value="InterPro"/>
</dbReference>
<protein>
    <submittedName>
        <fullName evidence="7">Glucosidase</fullName>
    </submittedName>
</protein>
<gene>
    <name evidence="7" type="ORF">LIER_02979</name>
</gene>
<dbReference type="InterPro" id="IPR017853">
    <property type="entry name" value="GH"/>
</dbReference>
<keyword evidence="2 5" id="KW-0378">Hydrolase</keyword>
<evidence type="ECO:0000256" key="6">
    <source>
        <dbReference type="SAM" id="SignalP"/>
    </source>
</evidence>
<dbReference type="PROSITE" id="PS00587">
    <property type="entry name" value="GLYCOSYL_HYDROL_F17"/>
    <property type="match status" value="1"/>
</dbReference>
<accession>A0AAV3NT01</accession>
<evidence type="ECO:0000313" key="7">
    <source>
        <dbReference type="EMBL" id="GAA0141962.1"/>
    </source>
</evidence>
<feature type="chain" id="PRO_5043853491" evidence="6">
    <location>
        <begin position="29"/>
        <end position="341"/>
    </location>
</feature>
<sequence length="341" mass="37846">MTCQSSLATFPLCLFGLLMLATLQVSDAQTGVCYGMLGSSLPPKSRVINLYKEKNIRRMRLYDPNHEALEALRNSGIEVIQDVPNINALQYVASNQQNADNWVRDNILRYPDVNFKYIAVGNEVSPLNGDTSRYVTYVVPAMKNIQRSISSNGLSGKIKVSTSVDMGLTTNPYPPSHGVFKGEVGQYVGPIIQFLKDNNSPLLVNIYPYFSLNDQPDLLDYALFKSPRNTPDGEYKSLFYAMLDVVYAALEKAGAPNMQIVVSETGWPTEGGNQANVENARTYNSNLIQAVKGGTPKRRGRAIEAYIFAMFDEDNKRGDPVEKHWGIFSANGQAKYPLSFN</sequence>
<organism evidence="7 8">
    <name type="scientific">Lithospermum erythrorhizon</name>
    <name type="common">Purple gromwell</name>
    <name type="synonym">Lithospermum officinale var. erythrorhizon</name>
    <dbReference type="NCBI Taxonomy" id="34254"/>
    <lineage>
        <taxon>Eukaryota</taxon>
        <taxon>Viridiplantae</taxon>
        <taxon>Streptophyta</taxon>
        <taxon>Embryophyta</taxon>
        <taxon>Tracheophyta</taxon>
        <taxon>Spermatophyta</taxon>
        <taxon>Magnoliopsida</taxon>
        <taxon>eudicotyledons</taxon>
        <taxon>Gunneridae</taxon>
        <taxon>Pentapetalae</taxon>
        <taxon>asterids</taxon>
        <taxon>lamiids</taxon>
        <taxon>Boraginales</taxon>
        <taxon>Boraginaceae</taxon>
        <taxon>Boraginoideae</taxon>
        <taxon>Lithospermeae</taxon>
        <taxon>Lithospermum</taxon>
    </lineage>
</organism>
<dbReference type="Pfam" id="PF00332">
    <property type="entry name" value="Glyco_hydro_17"/>
    <property type="match status" value="1"/>
</dbReference>
<evidence type="ECO:0000256" key="5">
    <source>
        <dbReference type="RuleBase" id="RU004336"/>
    </source>
</evidence>
<dbReference type="FunFam" id="3.20.20.80:FF:000010">
    <property type="entry name" value="glucan endo-1,3-beta-glucosidase, basic"/>
    <property type="match status" value="1"/>
</dbReference>